<evidence type="ECO:0000256" key="1">
    <source>
        <dbReference type="SAM" id="Phobius"/>
    </source>
</evidence>
<keyword evidence="1" id="KW-0812">Transmembrane</keyword>
<comment type="caution">
    <text evidence="2">The sequence shown here is derived from an EMBL/GenBank/DDBJ whole genome shotgun (WGS) entry which is preliminary data.</text>
</comment>
<keyword evidence="3" id="KW-1185">Reference proteome</keyword>
<keyword evidence="1" id="KW-0472">Membrane</keyword>
<proteinExistence type="predicted"/>
<dbReference type="RefSeq" id="WP_046467444.1">
    <property type="nucleotide sequence ID" value="NZ_FPKT01000009.1"/>
</dbReference>
<accession>A0ABY1H503</accession>
<feature type="transmembrane region" description="Helical" evidence="1">
    <location>
        <begin position="55"/>
        <end position="78"/>
    </location>
</feature>
<feature type="transmembrane region" description="Helical" evidence="1">
    <location>
        <begin position="85"/>
        <end position="108"/>
    </location>
</feature>
<keyword evidence="1" id="KW-1133">Transmembrane helix</keyword>
<reference evidence="2 3" key="1">
    <citation type="submission" date="2016-11" db="EMBL/GenBank/DDBJ databases">
        <authorList>
            <person name="Varghese N."/>
            <person name="Submissions S."/>
        </authorList>
    </citation>
    <scope>NUCLEOTIDE SEQUENCE [LARGE SCALE GENOMIC DNA]</scope>
    <source>
        <strain evidence="2 3">NFIX07</strain>
    </source>
</reference>
<name>A0ABY1H503_9STAP</name>
<organism evidence="2 3">
    <name type="scientific">Staphylococcus pasteuri</name>
    <dbReference type="NCBI Taxonomy" id="45972"/>
    <lineage>
        <taxon>Bacteria</taxon>
        <taxon>Bacillati</taxon>
        <taxon>Bacillota</taxon>
        <taxon>Bacilli</taxon>
        <taxon>Bacillales</taxon>
        <taxon>Staphylococcaceae</taxon>
        <taxon>Staphylococcus</taxon>
    </lineage>
</organism>
<evidence type="ECO:0000313" key="3">
    <source>
        <dbReference type="Proteomes" id="UP000182665"/>
    </source>
</evidence>
<evidence type="ECO:0000313" key="2">
    <source>
        <dbReference type="EMBL" id="SFZ78618.1"/>
    </source>
</evidence>
<gene>
    <name evidence="2" type="ORF">SAMN03097721_02351</name>
</gene>
<feature type="transmembrane region" description="Helical" evidence="1">
    <location>
        <begin position="12"/>
        <end position="35"/>
    </location>
</feature>
<evidence type="ECO:0008006" key="4">
    <source>
        <dbReference type="Google" id="ProtNLM"/>
    </source>
</evidence>
<sequence>MNKEPRQNEMEYINVVSLMTMGILAVVRGMFWIISSEETSHDSPLYESMHELLNLSFWGIPFFVGGVCMVIASIALPYRRVNNLYSVFLIIGGVMCSVFFFIIALAGMDQALNWLTPVTFLIMSMGSGGYAYVGVLFYRK</sequence>
<protein>
    <recommendedName>
        <fullName evidence="4">Phage protein</fullName>
    </recommendedName>
</protein>
<dbReference type="Proteomes" id="UP000182665">
    <property type="component" value="Unassembled WGS sequence"/>
</dbReference>
<dbReference type="EMBL" id="FPKT01000009">
    <property type="protein sequence ID" value="SFZ78618.1"/>
    <property type="molecule type" value="Genomic_DNA"/>
</dbReference>
<feature type="transmembrane region" description="Helical" evidence="1">
    <location>
        <begin position="114"/>
        <end position="138"/>
    </location>
</feature>